<reference evidence="6" key="1">
    <citation type="submission" date="2021-01" db="UniProtKB">
        <authorList>
            <consortium name="EnsemblPlants"/>
        </authorList>
    </citation>
    <scope>IDENTIFICATION</scope>
</reference>
<dbReference type="Pfam" id="PF00916">
    <property type="entry name" value="Sulfate_transp"/>
    <property type="match status" value="1"/>
</dbReference>
<accession>A0A7N0T7G8</accession>
<keyword evidence="7" id="KW-1185">Reference proteome</keyword>
<protein>
    <recommendedName>
        <fullName evidence="5">SLC26A/SulP transporter domain-containing protein</fullName>
    </recommendedName>
</protein>
<evidence type="ECO:0000313" key="6">
    <source>
        <dbReference type="EnsemblPlants" id="Kaladp0024s0803.1.v1.1.CDS.1"/>
    </source>
</evidence>
<evidence type="ECO:0000256" key="3">
    <source>
        <dbReference type="ARBA" id="ARBA00022989"/>
    </source>
</evidence>
<name>A0A7N0T7G8_KALFE</name>
<keyword evidence="2" id="KW-0812">Transmembrane</keyword>
<dbReference type="InterPro" id="IPR011547">
    <property type="entry name" value="SLC26A/SulP_dom"/>
</dbReference>
<sequence>MSNVMQAICIMLTLLFLAPIFSYTPLVALSAIITSAIIGLLEYEEVFHQFTFTKLIRATSYLSSRILWCGLHHQYDYGLLMSVSMNKTRLWTCCFGSFQINTYPFTIQITSVISPLSS</sequence>
<dbReference type="EnsemblPlants" id="Kaladp0024s0803.1.v1.1">
    <property type="protein sequence ID" value="Kaladp0024s0803.1.v1.1.CDS.1"/>
    <property type="gene ID" value="Kaladp0024s0803.v1.1"/>
</dbReference>
<dbReference type="GO" id="GO:0016020">
    <property type="term" value="C:membrane"/>
    <property type="evidence" value="ECO:0007669"/>
    <property type="project" value="UniProtKB-SubCell"/>
</dbReference>
<evidence type="ECO:0000256" key="4">
    <source>
        <dbReference type="ARBA" id="ARBA00023136"/>
    </source>
</evidence>
<evidence type="ECO:0000256" key="2">
    <source>
        <dbReference type="ARBA" id="ARBA00022692"/>
    </source>
</evidence>
<keyword evidence="4" id="KW-0472">Membrane</keyword>
<comment type="subcellular location">
    <subcellularLocation>
        <location evidence="1">Membrane</location>
        <topology evidence="1">Multi-pass membrane protein</topology>
    </subcellularLocation>
</comment>
<dbReference type="Proteomes" id="UP000594263">
    <property type="component" value="Unplaced"/>
</dbReference>
<feature type="domain" description="SLC26A/SulP transporter" evidence="5">
    <location>
        <begin position="1"/>
        <end position="53"/>
    </location>
</feature>
<keyword evidence="3" id="KW-1133">Transmembrane helix</keyword>
<dbReference type="Gramene" id="Kaladp0024s0803.1.v1.1">
    <property type="protein sequence ID" value="Kaladp0024s0803.1.v1.1.CDS.1"/>
    <property type="gene ID" value="Kaladp0024s0803.v1.1"/>
</dbReference>
<evidence type="ECO:0000256" key="1">
    <source>
        <dbReference type="ARBA" id="ARBA00004141"/>
    </source>
</evidence>
<evidence type="ECO:0000259" key="5">
    <source>
        <dbReference type="Pfam" id="PF00916"/>
    </source>
</evidence>
<proteinExistence type="predicted"/>
<evidence type="ECO:0000313" key="7">
    <source>
        <dbReference type="Proteomes" id="UP000594263"/>
    </source>
</evidence>
<dbReference type="AlphaFoldDB" id="A0A7N0T7G8"/>
<organism evidence="6 7">
    <name type="scientific">Kalanchoe fedtschenkoi</name>
    <name type="common">Lavender scallops</name>
    <name type="synonym">South American air plant</name>
    <dbReference type="NCBI Taxonomy" id="63787"/>
    <lineage>
        <taxon>Eukaryota</taxon>
        <taxon>Viridiplantae</taxon>
        <taxon>Streptophyta</taxon>
        <taxon>Embryophyta</taxon>
        <taxon>Tracheophyta</taxon>
        <taxon>Spermatophyta</taxon>
        <taxon>Magnoliopsida</taxon>
        <taxon>eudicotyledons</taxon>
        <taxon>Gunneridae</taxon>
        <taxon>Pentapetalae</taxon>
        <taxon>Saxifragales</taxon>
        <taxon>Crassulaceae</taxon>
        <taxon>Kalanchoe</taxon>
    </lineage>
</organism>